<dbReference type="OMA" id="YLWRSTA"/>
<reference evidence="1 2" key="1">
    <citation type="submission" date="2020-04" db="EMBL/GenBank/DDBJ databases">
        <title>Plant Genome Project.</title>
        <authorList>
            <person name="Zhang R.-G."/>
        </authorList>
    </citation>
    <scope>NUCLEOTIDE SEQUENCE [LARGE SCALE GENOMIC DNA]</scope>
    <source>
        <strain evidence="1">YNK0</strain>
        <tissue evidence="1">Leaf</tissue>
    </source>
</reference>
<dbReference type="Proteomes" id="UP000655225">
    <property type="component" value="Unassembled WGS sequence"/>
</dbReference>
<sequence>MGAYPSAQNQWVAGYGAQPQAWPQATQVQGQQGNPGYVQQAGYGGYSGYGSSYTHPQIPSSAPPTTAYGAYPPTYPVQQATPQPNYVQPATAVVFAPAQQQTPVPQAYYGNYY</sequence>
<comment type="caution">
    <text evidence="1">The sequence shown here is derived from an EMBL/GenBank/DDBJ whole genome shotgun (WGS) entry which is preliminary data.</text>
</comment>
<evidence type="ECO:0000313" key="2">
    <source>
        <dbReference type="Proteomes" id="UP000655225"/>
    </source>
</evidence>
<organism evidence="1 2">
    <name type="scientific">Tetracentron sinense</name>
    <name type="common">Spur-leaf</name>
    <dbReference type="NCBI Taxonomy" id="13715"/>
    <lineage>
        <taxon>Eukaryota</taxon>
        <taxon>Viridiplantae</taxon>
        <taxon>Streptophyta</taxon>
        <taxon>Embryophyta</taxon>
        <taxon>Tracheophyta</taxon>
        <taxon>Spermatophyta</taxon>
        <taxon>Magnoliopsida</taxon>
        <taxon>Trochodendrales</taxon>
        <taxon>Trochodendraceae</taxon>
        <taxon>Tetracentron</taxon>
    </lineage>
</organism>
<dbReference type="EMBL" id="JABCRI010000017">
    <property type="protein sequence ID" value="KAF8390960.1"/>
    <property type="molecule type" value="Genomic_DNA"/>
</dbReference>
<accession>A0A834YPX0</accession>
<proteinExistence type="predicted"/>
<dbReference type="AlphaFoldDB" id="A0A834YPX0"/>
<gene>
    <name evidence="1" type="ORF">HHK36_023260</name>
</gene>
<name>A0A834YPX0_TETSI</name>
<evidence type="ECO:0000313" key="1">
    <source>
        <dbReference type="EMBL" id="KAF8390960.1"/>
    </source>
</evidence>
<keyword evidence="2" id="KW-1185">Reference proteome</keyword>
<protein>
    <submittedName>
        <fullName evidence="1">Uncharacterized protein</fullName>
    </submittedName>
</protein>